<dbReference type="Gene3D" id="1.10.150.320">
    <property type="entry name" value="Photosystem II 12 kDa extrinsic protein"/>
    <property type="match status" value="1"/>
</dbReference>
<evidence type="ECO:0000256" key="2">
    <source>
        <dbReference type="SAM" id="SignalP"/>
    </source>
</evidence>
<feature type="region of interest" description="Disordered" evidence="1">
    <location>
        <begin position="67"/>
        <end position="88"/>
    </location>
</feature>
<evidence type="ECO:0000313" key="4">
    <source>
        <dbReference type="EMBL" id="QIM64568.1"/>
    </source>
</evidence>
<dbReference type="GO" id="GO:0015628">
    <property type="term" value="P:protein secretion by the type II secretion system"/>
    <property type="evidence" value="ECO:0007669"/>
    <property type="project" value="TreeGrafter"/>
</dbReference>
<dbReference type="EMBL" id="RKQT01000006">
    <property type="protein sequence ID" value="RPE90986.1"/>
    <property type="molecule type" value="Genomic_DNA"/>
</dbReference>
<keyword evidence="6" id="KW-1185">Reference proteome</keyword>
<feature type="domain" description="Helix-hairpin-helix DNA-binding motif class 1" evidence="3">
    <location>
        <begin position="98"/>
        <end position="117"/>
    </location>
</feature>
<dbReference type="AlphaFoldDB" id="A0AAE6X4R3"/>
<dbReference type="Pfam" id="PF12836">
    <property type="entry name" value="HHH_3"/>
    <property type="match status" value="1"/>
</dbReference>
<evidence type="ECO:0000313" key="7">
    <source>
        <dbReference type="Proteomes" id="UP000502287"/>
    </source>
</evidence>
<feature type="domain" description="Helix-hairpin-helix DNA-binding motif class 1" evidence="3">
    <location>
        <begin position="128"/>
        <end position="147"/>
    </location>
</feature>
<dbReference type="SMART" id="SM00278">
    <property type="entry name" value="HhH1"/>
    <property type="match status" value="2"/>
</dbReference>
<reference evidence="4 7" key="1">
    <citation type="submission" date="2016-03" db="EMBL/GenBank/DDBJ databases">
        <authorList>
            <person name="Hansen M.J."/>
            <person name="Bojesen A.M."/>
            <person name="Planet P."/>
        </authorList>
    </citation>
    <scope>NUCLEOTIDE SEQUENCE [LARGE SCALE GENOMIC DNA]</scope>
    <source>
        <strain evidence="4 7">HPA 21</strain>
    </source>
</reference>
<dbReference type="PANTHER" id="PTHR21180:SF32">
    <property type="entry name" value="ENDONUCLEASE_EXONUCLEASE_PHOSPHATASE FAMILY DOMAIN-CONTAINING PROTEIN 1"/>
    <property type="match status" value="1"/>
</dbReference>
<dbReference type="InterPro" id="IPR004509">
    <property type="entry name" value="Competence_ComEA_HhH"/>
</dbReference>
<dbReference type="EMBL" id="CP015029">
    <property type="protein sequence ID" value="QIM64568.1"/>
    <property type="molecule type" value="Genomic_DNA"/>
</dbReference>
<name>A0AAE6X4R3_9PAST</name>
<reference evidence="5 6" key="2">
    <citation type="submission" date="2018-11" db="EMBL/GenBank/DDBJ databases">
        <title>Genomic Encyclopedia of Type Strains, Phase IV (KMG-IV): sequencing the most valuable type-strain genomes for metagenomic binning, comparative biology and taxonomic classification.</title>
        <authorList>
            <person name="Goeker M."/>
        </authorList>
    </citation>
    <scope>NUCLEOTIDE SEQUENCE [LARGE SCALE GENOMIC DNA]</scope>
    <source>
        <strain evidence="5 6">DSM 25797</strain>
    </source>
</reference>
<evidence type="ECO:0000259" key="3">
    <source>
        <dbReference type="SMART" id="SM00278"/>
    </source>
</evidence>
<dbReference type="SUPFAM" id="SSF47781">
    <property type="entry name" value="RuvA domain 2-like"/>
    <property type="match status" value="1"/>
</dbReference>
<organism evidence="4 7">
    <name type="scientific">Frederiksenia canicola</name>
    <dbReference type="NCBI Taxonomy" id="123824"/>
    <lineage>
        <taxon>Bacteria</taxon>
        <taxon>Pseudomonadati</taxon>
        <taxon>Pseudomonadota</taxon>
        <taxon>Gammaproteobacteria</taxon>
        <taxon>Pasteurellales</taxon>
        <taxon>Pasteurellaceae</taxon>
        <taxon>Frederiksenia</taxon>
    </lineage>
</organism>
<evidence type="ECO:0000313" key="6">
    <source>
        <dbReference type="Proteomes" id="UP000276901"/>
    </source>
</evidence>
<dbReference type="NCBIfam" id="TIGR00426">
    <property type="entry name" value="competence protein ComEA helix-hairpin-helix repeat region"/>
    <property type="match status" value="1"/>
</dbReference>
<dbReference type="PANTHER" id="PTHR21180">
    <property type="entry name" value="ENDONUCLEASE/EXONUCLEASE/PHOSPHATASE FAMILY DOMAIN-CONTAINING PROTEIN 1"/>
    <property type="match status" value="1"/>
</dbReference>
<protein>
    <submittedName>
        <fullName evidence="5">Competence protein ComEA</fullName>
    </submittedName>
</protein>
<feature type="chain" id="PRO_5042090646" evidence="2">
    <location>
        <begin position="23"/>
        <end position="150"/>
    </location>
</feature>
<keyword evidence="2" id="KW-0732">Signal</keyword>
<dbReference type="GO" id="GO:0015627">
    <property type="term" value="C:type II protein secretion system complex"/>
    <property type="evidence" value="ECO:0007669"/>
    <property type="project" value="TreeGrafter"/>
</dbReference>
<accession>A0AAE6X4R3</accession>
<evidence type="ECO:0000256" key="1">
    <source>
        <dbReference type="SAM" id="MobiDB-lite"/>
    </source>
</evidence>
<dbReference type="GO" id="GO:0006281">
    <property type="term" value="P:DNA repair"/>
    <property type="evidence" value="ECO:0007669"/>
    <property type="project" value="InterPro"/>
</dbReference>
<proteinExistence type="predicted"/>
<dbReference type="InterPro" id="IPR051675">
    <property type="entry name" value="Endo/Exo/Phosphatase_dom_1"/>
</dbReference>
<sequence>MTSLKLLLTLGVAMAVSSVTFAETTTANVMLKDNATQTVDADKQAVTSVKNVAKESTKSAVTEKMKEVKAGAGKDQPSTTKEKARKTAKVNINTSDAKTLQTLNGIGETKAQAIIDYRTRNGKIKDLKELANVPGIGEATLEKLKGAISF</sequence>
<gene>
    <name evidence="4" type="ORF">A4G17_03470</name>
    <name evidence="5" type="ORF">EDC49_1991</name>
</gene>
<dbReference type="KEGG" id="fcl:A4G17_03470"/>
<evidence type="ECO:0000313" key="5">
    <source>
        <dbReference type="EMBL" id="RPE90986.1"/>
    </source>
</evidence>
<feature type="signal peptide" evidence="2">
    <location>
        <begin position="1"/>
        <end position="22"/>
    </location>
</feature>
<dbReference type="RefSeq" id="WP_123957571.1">
    <property type="nucleotide sequence ID" value="NZ_CP015029.1"/>
</dbReference>
<dbReference type="Proteomes" id="UP000276901">
    <property type="component" value="Unassembled WGS sequence"/>
</dbReference>
<dbReference type="Proteomes" id="UP000502287">
    <property type="component" value="Chromosome"/>
</dbReference>
<dbReference type="GO" id="GO:0003677">
    <property type="term" value="F:DNA binding"/>
    <property type="evidence" value="ECO:0007669"/>
    <property type="project" value="InterPro"/>
</dbReference>
<dbReference type="InterPro" id="IPR010994">
    <property type="entry name" value="RuvA_2-like"/>
</dbReference>
<dbReference type="InterPro" id="IPR003583">
    <property type="entry name" value="Hlx-hairpin-Hlx_DNA-bd_motif"/>
</dbReference>